<comment type="caution">
    <text evidence="3">The sequence shown here is derived from an EMBL/GenBank/DDBJ whole genome shotgun (WGS) entry which is preliminary data.</text>
</comment>
<proteinExistence type="predicted"/>
<reference evidence="3" key="2">
    <citation type="submission" date="2021-08" db="EMBL/GenBank/DDBJ databases">
        <authorList>
            <person name="Tani A."/>
            <person name="Ola A."/>
            <person name="Ogura Y."/>
            <person name="Katsura K."/>
            <person name="Hayashi T."/>
        </authorList>
    </citation>
    <scope>NUCLEOTIDE SEQUENCE</scope>
    <source>
        <strain evidence="3">DSM 16372</strain>
    </source>
</reference>
<feature type="chain" id="PRO_5043405611" evidence="2">
    <location>
        <begin position="19"/>
        <end position="81"/>
    </location>
</feature>
<organism evidence="3 4">
    <name type="scientific">Methylobacterium hispanicum</name>
    <dbReference type="NCBI Taxonomy" id="270350"/>
    <lineage>
        <taxon>Bacteria</taxon>
        <taxon>Pseudomonadati</taxon>
        <taxon>Pseudomonadota</taxon>
        <taxon>Alphaproteobacteria</taxon>
        <taxon>Hyphomicrobiales</taxon>
        <taxon>Methylobacteriaceae</taxon>
        <taxon>Methylobacterium</taxon>
    </lineage>
</organism>
<feature type="compositionally biased region" description="Basic residues" evidence="1">
    <location>
        <begin position="68"/>
        <end position="81"/>
    </location>
</feature>
<reference evidence="3" key="1">
    <citation type="journal article" date="2016" name="Front. Microbiol.">
        <title>Genome Sequence of the Piezophilic, Mesophilic Sulfate-Reducing Bacterium Desulfovibrio indicus J2T.</title>
        <authorList>
            <person name="Cao J."/>
            <person name="Maignien L."/>
            <person name="Shao Z."/>
            <person name="Alain K."/>
            <person name="Jebbar M."/>
        </authorList>
    </citation>
    <scope>NUCLEOTIDE SEQUENCE</scope>
    <source>
        <strain evidence="3">DSM 16372</strain>
    </source>
</reference>
<protein>
    <submittedName>
        <fullName evidence="3">Uncharacterized protein</fullName>
    </submittedName>
</protein>
<evidence type="ECO:0000313" key="3">
    <source>
        <dbReference type="EMBL" id="GJD89836.1"/>
    </source>
</evidence>
<name>A0AAV4ZNX2_9HYPH</name>
<dbReference type="RefSeq" id="WP_066928001.1">
    <property type="nucleotide sequence ID" value="NZ_BPQO01000014.1"/>
</dbReference>
<keyword evidence="4" id="KW-1185">Reference proteome</keyword>
<evidence type="ECO:0000256" key="2">
    <source>
        <dbReference type="SAM" id="SignalP"/>
    </source>
</evidence>
<sequence length="81" mass="8618">MHRSLLIALLLLPAPASAQTMDGPVAGGAFGMSGADYFGDIHDRPPPERAAIPARASRHRLASAARTRAVKPRTHTRRAPL</sequence>
<dbReference type="EMBL" id="BPQO01000014">
    <property type="protein sequence ID" value="GJD89836.1"/>
    <property type="molecule type" value="Genomic_DNA"/>
</dbReference>
<gene>
    <name evidence="3" type="ORF">BHAOGJBA_3368</name>
</gene>
<feature type="region of interest" description="Disordered" evidence="1">
    <location>
        <begin position="40"/>
        <end position="81"/>
    </location>
</feature>
<evidence type="ECO:0000256" key="1">
    <source>
        <dbReference type="SAM" id="MobiDB-lite"/>
    </source>
</evidence>
<dbReference type="AlphaFoldDB" id="A0AAV4ZNX2"/>
<feature type="signal peptide" evidence="2">
    <location>
        <begin position="1"/>
        <end position="18"/>
    </location>
</feature>
<keyword evidence="2" id="KW-0732">Signal</keyword>
<dbReference type="Proteomes" id="UP001055247">
    <property type="component" value="Unassembled WGS sequence"/>
</dbReference>
<evidence type="ECO:0000313" key="4">
    <source>
        <dbReference type="Proteomes" id="UP001055247"/>
    </source>
</evidence>
<accession>A0AAV4ZNX2</accession>